<feature type="domain" description="MHC class II beta chain N-terminal" evidence="10">
    <location>
        <begin position="20"/>
        <end position="93"/>
    </location>
</feature>
<dbReference type="InterPro" id="IPR050160">
    <property type="entry name" value="MHC/Immunoglobulin"/>
</dbReference>
<evidence type="ECO:0000256" key="9">
    <source>
        <dbReference type="ARBA" id="ARBA00023182"/>
    </source>
</evidence>
<dbReference type="GO" id="GO:0042613">
    <property type="term" value="C:MHC class II protein complex"/>
    <property type="evidence" value="ECO:0007669"/>
    <property type="project" value="UniProtKB-KW"/>
</dbReference>
<dbReference type="SMART" id="SM00921">
    <property type="entry name" value="MHC_II_beta"/>
    <property type="match status" value="1"/>
</dbReference>
<dbReference type="EMBL" id="VWYN01029827">
    <property type="protein sequence ID" value="NXR56890.1"/>
    <property type="molecule type" value="Genomic_DNA"/>
</dbReference>
<evidence type="ECO:0000256" key="6">
    <source>
        <dbReference type="ARBA" id="ARBA00023136"/>
    </source>
</evidence>
<evidence type="ECO:0000313" key="11">
    <source>
        <dbReference type="EMBL" id="NXR56890.1"/>
    </source>
</evidence>
<keyword evidence="6" id="KW-0472">Membrane</keyword>
<dbReference type="PANTHER" id="PTHR19944:SF99">
    <property type="entry name" value="HLA CLASS II HISTOCOMPATIBILITY ANTIGEN, DRB1 BETA CHAIN"/>
    <property type="match status" value="1"/>
</dbReference>
<dbReference type="SUPFAM" id="SSF54452">
    <property type="entry name" value="MHC antigen-recognition domain"/>
    <property type="match status" value="1"/>
</dbReference>
<keyword evidence="3" id="KW-0391">Immunity</keyword>
<evidence type="ECO:0000256" key="1">
    <source>
        <dbReference type="ARBA" id="ARBA00004479"/>
    </source>
</evidence>
<reference evidence="11 12" key="1">
    <citation type="submission" date="2019-09" db="EMBL/GenBank/DDBJ databases">
        <title>Bird 10,000 Genomes (B10K) Project - Family phase.</title>
        <authorList>
            <person name="Zhang G."/>
        </authorList>
    </citation>
    <scope>NUCLEOTIDE SEQUENCE [LARGE SCALE GENOMIC DNA]</scope>
    <source>
        <strain evidence="11">B10K-DU-002-18</strain>
        <tissue evidence="11">Muscle</tissue>
    </source>
</reference>
<dbReference type="GO" id="GO:0002504">
    <property type="term" value="P:antigen processing and presentation of peptide or polysaccharide antigen via MHC class II"/>
    <property type="evidence" value="ECO:0007669"/>
    <property type="project" value="UniProtKB-KW"/>
</dbReference>
<accession>A0A7L2MAC8</accession>
<keyword evidence="7" id="KW-1015">Disulfide bond</keyword>
<feature type="non-terminal residue" evidence="11">
    <location>
        <position position="114"/>
    </location>
</feature>
<dbReference type="AlphaFoldDB" id="A0A7L2MAC8"/>
<dbReference type="Proteomes" id="UP000527178">
    <property type="component" value="Unassembled WGS sequence"/>
</dbReference>
<keyword evidence="4" id="KW-1133">Transmembrane helix</keyword>
<dbReference type="PANTHER" id="PTHR19944">
    <property type="entry name" value="MHC CLASS II-RELATED"/>
    <property type="match status" value="1"/>
</dbReference>
<keyword evidence="12" id="KW-1185">Reference proteome</keyword>
<evidence type="ECO:0000259" key="10">
    <source>
        <dbReference type="SMART" id="SM00921"/>
    </source>
</evidence>
<dbReference type="InterPro" id="IPR014745">
    <property type="entry name" value="MHC_II_a/b_N"/>
</dbReference>
<dbReference type="Gene3D" id="3.10.320.10">
    <property type="entry name" value="Class II Histocompatibility Antigen, M Beta Chain, Chain B, domain 1"/>
    <property type="match status" value="1"/>
</dbReference>
<comment type="subcellular location">
    <subcellularLocation>
        <location evidence="1">Membrane</location>
        <topology evidence="1">Single-pass type I membrane protein</topology>
    </subcellularLocation>
</comment>
<keyword evidence="2" id="KW-0812">Transmembrane</keyword>
<keyword evidence="9" id="KW-0491">MHC II</keyword>
<feature type="non-terminal residue" evidence="11">
    <location>
        <position position="1"/>
    </location>
</feature>
<dbReference type="FunFam" id="3.10.320.10:FF:000001">
    <property type="entry name" value="HLA class II histocompatibility antigen, DRB1-1 beta chain"/>
    <property type="match status" value="1"/>
</dbReference>
<name>A0A7L2MAC8_9SYLV</name>
<keyword evidence="8" id="KW-0325">Glycoprotein</keyword>
<evidence type="ECO:0000256" key="5">
    <source>
        <dbReference type="ARBA" id="ARBA00023130"/>
    </source>
</evidence>
<evidence type="ECO:0000256" key="4">
    <source>
        <dbReference type="ARBA" id="ARBA00022989"/>
    </source>
</evidence>
<evidence type="ECO:0000256" key="2">
    <source>
        <dbReference type="ARBA" id="ARBA00022692"/>
    </source>
</evidence>
<dbReference type="Pfam" id="PF00969">
    <property type="entry name" value="MHC_II_beta"/>
    <property type="match status" value="1"/>
</dbReference>
<comment type="caution">
    <text evidence="11">The sequence shown here is derived from an EMBL/GenBank/DDBJ whole genome shotgun (WGS) entry which is preliminary data.</text>
</comment>
<dbReference type="InterPro" id="IPR011162">
    <property type="entry name" value="MHC_I/II-like_Ag-recog"/>
</dbReference>
<protein>
    <submittedName>
        <fullName evidence="11">HB2J protein</fullName>
    </submittedName>
</protein>
<dbReference type="InterPro" id="IPR000353">
    <property type="entry name" value="MHC_II_b_N"/>
</dbReference>
<organism evidence="11 12">
    <name type="scientific">Hippolais icterina</name>
    <name type="common">icterine warbler</name>
    <dbReference type="NCBI Taxonomy" id="68497"/>
    <lineage>
        <taxon>Eukaryota</taxon>
        <taxon>Metazoa</taxon>
        <taxon>Chordata</taxon>
        <taxon>Craniata</taxon>
        <taxon>Vertebrata</taxon>
        <taxon>Euteleostomi</taxon>
        <taxon>Archelosauria</taxon>
        <taxon>Archosauria</taxon>
        <taxon>Dinosauria</taxon>
        <taxon>Saurischia</taxon>
        <taxon>Theropoda</taxon>
        <taxon>Coelurosauria</taxon>
        <taxon>Aves</taxon>
        <taxon>Neognathae</taxon>
        <taxon>Neoaves</taxon>
        <taxon>Telluraves</taxon>
        <taxon>Australaves</taxon>
        <taxon>Passeriformes</taxon>
        <taxon>Sylvioidea</taxon>
        <taxon>Sylviidae</taxon>
        <taxon>Acrocephalinae</taxon>
        <taxon>Hippolais</taxon>
    </lineage>
</organism>
<evidence type="ECO:0000256" key="3">
    <source>
        <dbReference type="ARBA" id="ARBA00022859"/>
    </source>
</evidence>
<dbReference type="GO" id="GO:0002250">
    <property type="term" value="P:adaptive immune response"/>
    <property type="evidence" value="ECO:0007669"/>
    <property type="project" value="UniProtKB-KW"/>
</dbReference>
<sequence>GAPPDLCPAHSGVFQEMAKHECHFINGTEKVRYVQRHIYNRVQYAMFDSDVGHYVGFTPFGEQCAQYWNSNPDIMEGKPAEVDICRQNYEIFAPFTVERRVPPSPSKFLPIPSQ</sequence>
<evidence type="ECO:0000256" key="7">
    <source>
        <dbReference type="ARBA" id="ARBA00023157"/>
    </source>
</evidence>
<keyword evidence="5" id="KW-1064">Adaptive immunity</keyword>
<gene>
    <name evidence="11" type="primary">H2eb1_1</name>
    <name evidence="11" type="ORF">HIPICT_R08412</name>
</gene>
<evidence type="ECO:0000256" key="8">
    <source>
        <dbReference type="ARBA" id="ARBA00023180"/>
    </source>
</evidence>
<evidence type="ECO:0000313" key="12">
    <source>
        <dbReference type="Proteomes" id="UP000527178"/>
    </source>
</evidence>
<proteinExistence type="predicted"/>